<feature type="transmembrane region" description="Helical" evidence="1">
    <location>
        <begin position="113"/>
        <end position="140"/>
    </location>
</feature>
<feature type="transmembrane region" description="Helical" evidence="1">
    <location>
        <begin position="21"/>
        <end position="54"/>
    </location>
</feature>
<comment type="caution">
    <text evidence="3">The sequence shown here is derived from an EMBL/GenBank/DDBJ whole genome shotgun (WGS) entry which is preliminary data.</text>
</comment>
<keyword evidence="1" id="KW-0472">Membrane</keyword>
<reference evidence="3 4" key="1">
    <citation type="submission" date="2019-12" db="EMBL/GenBank/DDBJ databases">
        <title>Genomic-based taxomic classification of the family Erythrobacteraceae.</title>
        <authorList>
            <person name="Xu L."/>
        </authorList>
    </citation>
    <scope>NUCLEOTIDE SEQUENCE [LARGE SCALE GENOMIC DNA]</scope>
    <source>
        <strain evidence="3 4">RC4-10-4</strain>
    </source>
</reference>
<accession>A0A844ZW51</accession>
<feature type="transmembrane region" description="Helical" evidence="1">
    <location>
        <begin position="146"/>
        <end position="175"/>
    </location>
</feature>
<proteinExistence type="predicted"/>
<dbReference type="EMBL" id="WTYH01000001">
    <property type="protein sequence ID" value="MXO92521.1"/>
    <property type="molecule type" value="Genomic_DNA"/>
</dbReference>
<evidence type="ECO:0000313" key="4">
    <source>
        <dbReference type="Proteomes" id="UP000460626"/>
    </source>
</evidence>
<dbReference type="OrthoDB" id="7391073at2"/>
<evidence type="ECO:0000259" key="2">
    <source>
        <dbReference type="Pfam" id="PF10110"/>
    </source>
</evidence>
<feature type="domain" description="Glycerophosphoryl diester phosphodiesterase membrane" evidence="2">
    <location>
        <begin position="150"/>
        <end position="270"/>
    </location>
</feature>
<dbReference type="AlphaFoldDB" id="A0A844ZW51"/>
<keyword evidence="1" id="KW-0812">Transmembrane</keyword>
<feature type="transmembrane region" description="Helical" evidence="1">
    <location>
        <begin position="241"/>
        <end position="262"/>
    </location>
</feature>
<dbReference type="RefSeq" id="WP_160731798.1">
    <property type="nucleotide sequence ID" value="NZ_BMJK01000001.1"/>
</dbReference>
<protein>
    <recommendedName>
        <fullName evidence="2">Glycerophosphoryl diester phosphodiesterase membrane domain-containing protein</fullName>
    </recommendedName>
</protein>
<sequence length="285" mass="29760">MDLRIGEVISQSFAMVGRRFGPLLGLWAVYLALQIAMAVVFFTVIGGSFALAGVMGDSPFAAMGVGAILMIVLFYVAYLLLSFATSVSLTHQASPLHSPALTQSFGAGLRSMLTLFGLLVVFFVGYFAVTLILTLLVGALSRAGDAAAFIGVAASLVLILYLLCRLAVVFPIIAVEGERNPLSAIARSWRLTSGNAMRIFVAMLVFFVLLVAAVGVLFLIFGGSFAAMASNANGPGDFGAVMGGMAIFFIAFLVISALAAMISSSFMASLHAGLAPARETIATFE</sequence>
<organism evidence="3 4">
    <name type="scientific">Aurantiacibacter arachoides</name>
    <dbReference type="NCBI Taxonomy" id="1850444"/>
    <lineage>
        <taxon>Bacteria</taxon>
        <taxon>Pseudomonadati</taxon>
        <taxon>Pseudomonadota</taxon>
        <taxon>Alphaproteobacteria</taxon>
        <taxon>Sphingomonadales</taxon>
        <taxon>Erythrobacteraceae</taxon>
        <taxon>Aurantiacibacter</taxon>
    </lineage>
</organism>
<feature type="transmembrane region" description="Helical" evidence="1">
    <location>
        <begin position="60"/>
        <end position="81"/>
    </location>
</feature>
<dbReference type="Pfam" id="PF10110">
    <property type="entry name" value="GPDPase_memb"/>
    <property type="match status" value="1"/>
</dbReference>
<evidence type="ECO:0000313" key="3">
    <source>
        <dbReference type="EMBL" id="MXO92521.1"/>
    </source>
</evidence>
<dbReference type="Proteomes" id="UP000460626">
    <property type="component" value="Unassembled WGS sequence"/>
</dbReference>
<dbReference type="InterPro" id="IPR018476">
    <property type="entry name" value="GlyceroP-diester-Pdiesterase_M"/>
</dbReference>
<feature type="transmembrane region" description="Helical" evidence="1">
    <location>
        <begin position="196"/>
        <end position="221"/>
    </location>
</feature>
<keyword evidence="1" id="KW-1133">Transmembrane helix</keyword>
<name>A0A844ZW51_9SPHN</name>
<gene>
    <name evidence="3" type="ORF">GRI62_02735</name>
</gene>
<keyword evidence="4" id="KW-1185">Reference proteome</keyword>
<evidence type="ECO:0000256" key="1">
    <source>
        <dbReference type="SAM" id="Phobius"/>
    </source>
</evidence>